<dbReference type="GO" id="GO:0051225">
    <property type="term" value="P:spindle assembly"/>
    <property type="evidence" value="ECO:0007669"/>
    <property type="project" value="Ensembl"/>
</dbReference>
<dbReference type="OMA" id="AKMDMLV"/>
<dbReference type="GO" id="GO:0005813">
    <property type="term" value="C:centrosome"/>
    <property type="evidence" value="ECO:0007669"/>
    <property type="project" value="Ensembl"/>
</dbReference>
<dbReference type="Ensembl" id="ENSSPUT00000002855.1">
    <property type="protein sequence ID" value="ENSSPUP00000002694.1"/>
    <property type="gene ID" value="ENSSPUG00000002085.1"/>
</dbReference>
<evidence type="ECO:0000313" key="2">
    <source>
        <dbReference type="Proteomes" id="UP000694392"/>
    </source>
</evidence>
<organism evidence="1 2">
    <name type="scientific">Sphenodon punctatus</name>
    <name type="common">Tuatara</name>
    <name type="synonym">Hatteria punctata</name>
    <dbReference type="NCBI Taxonomy" id="8508"/>
    <lineage>
        <taxon>Eukaryota</taxon>
        <taxon>Metazoa</taxon>
        <taxon>Chordata</taxon>
        <taxon>Craniata</taxon>
        <taxon>Vertebrata</taxon>
        <taxon>Euteleostomi</taxon>
        <taxon>Lepidosauria</taxon>
        <taxon>Sphenodontia</taxon>
        <taxon>Sphenodontidae</taxon>
        <taxon>Sphenodon</taxon>
    </lineage>
</organism>
<gene>
    <name evidence="1" type="primary">HAUS2</name>
</gene>
<reference evidence="1" key="2">
    <citation type="submission" date="2025-09" db="UniProtKB">
        <authorList>
            <consortium name="Ensembl"/>
        </authorList>
    </citation>
    <scope>IDENTIFICATION</scope>
</reference>
<reference evidence="1" key="1">
    <citation type="submission" date="2025-08" db="UniProtKB">
        <authorList>
            <consortium name="Ensembl"/>
        </authorList>
    </citation>
    <scope>IDENTIFICATION</scope>
</reference>
<dbReference type="Proteomes" id="UP000694392">
    <property type="component" value="Unplaced"/>
</dbReference>
<dbReference type="PANTHER" id="PTHR16039:SF1">
    <property type="entry name" value="HAUS AUGMIN-LIKE COMPLEX SUBUNIT 2"/>
    <property type="match status" value="1"/>
</dbReference>
<sequence length="226" mass="25922">MASSNPWDPVQPTTAGLLLARCQAAGAVSQATLDLFSKQEPCFVRLSEVERIVDLQAEINQKNLENEILQLEKDRADISHPFFLTQKCQALQVMNRHLEAVLKEKRTIRQRLMKPLCQESLPIEAIFHRYIVELLTFAVTFIEKLEAHLQTVRSIPQIHLIMKNMDNALAKMAFLVTETEELADQILKWREQQKGLSYDSSQLTVESDSSFKSVVLPQQHILFLPR</sequence>
<evidence type="ECO:0000313" key="1">
    <source>
        <dbReference type="Ensembl" id="ENSSPUP00000002694.1"/>
    </source>
</evidence>
<dbReference type="PANTHER" id="PTHR16039">
    <property type="entry name" value="HAUS AUGMIN-LIKE COMPLEX SUBUNIT 2"/>
    <property type="match status" value="1"/>
</dbReference>
<dbReference type="Pfam" id="PF15003">
    <property type="entry name" value="HAUS2"/>
    <property type="match status" value="1"/>
</dbReference>
<name>A0A8D0GAQ9_SPHPU</name>
<proteinExistence type="predicted"/>
<dbReference type="GO" id="GO:0070652">
    <property type="term" value="C:HAUS complex"/>
    <property type="evidence" value="ECO:0007669"/>
    <property type="project" value="Ensembl"/>
</dbReference>
<dbReference type="GeneTree" id="ENSGT00390000004927"/>
<dbReference type="PRINTS" id="PR02088">
    <property type="entry name" value="HAUSAUGMINL2"/>
</dbReference>
<dbReference type="GO" id="GO:1990498">
    <property type="term" value="C:mitotic spindle microtubule"/>
    <property type="evidence" value="ECO:0007669"/>
    <property type="project" value="Ensembl"/>
</dbReference>
<keyword evidence="2" id="KW-1185">Reference proteome</keyword>
<dbReference type="GO" id="GO:0007020">
    <property type="term" value="P:microtubule nucleation"/>
    <property type="evidence" value="ECO:0007669"/>
    <property type="project" value="TreeGrafter"/>
</dbReference>
<accession>A0A8D0GAQ9</accession>
<protein>
    <submittedName>
        <fullName evidence="1">HAUS augmin like complex subunit 2</fullName>
    </submittedName>
</protein>
<dbReference type="InterPro" id="IPR026242">
    <property type="entry name" value="HAUS2_metazoa"/>
</dbReference>
<dbReference type="GO" id="GO:0007098">
    <property type="term" value="P:centrosome cycle"/>
    <property type="evidence" value="ECO:0007669"/>
    <property type="project" value="Ensembl"/>
</dbReference>
<dbReference type="AlphaFoldDB" id="A0A8D0GAQ9"/>
<dbReference type="InterPro" id="IPR028346">
    <property type="entry name" value="HAUS2"/>
</dbReference>